<feature type="compositionally biased region" description="Basic and acidic residues" evidence="7">
    <location>
        <begin position="1227"/>
        <end position="1237"/>
    </location>
</feature>
<feature type="region of interest" description="Disordered" evidence="7">
    <location>
        <begin position="1218"/>
        <end position="1237"/>
    </location>
</feature>
<evidence type="ECO:0000256" key="7">
    <source>
        <dbReference type="SAM" id="MobiDB-lite"/>
    </source>
</evidence>
<accession>F0SGI7</accession>
<dbReference type="Gene3D" id="3.30.460.10">
    <property type="entry name" value="Beta Polymerase, domain 2"/>
    <property type="match status" value="2"/>
</dbReference>
<dbReference type="Gene3D" id="1.20.120.330">
    <property type="entry name" value="Nucleotidyltransferases domain 2"/>
    <property type="match status" value="2"/>
</dbReference>
<dbReference type="GO" id="GO:0005524">
    <property type="term" value="F:ATP binding"/>
    <property type="evidence" value="ECO:0007669"/>
    <property type="project" value="UniProtKB-KW"/>
</dbReference>
<dbReference type="OrthoDB" id="9759366at2"/>
<keyword evidence="5" id="KW-0460">Magnesium</keyword>
<evidence type="ECO:0000256" key="2">
    <source>
        <dbReference type="ARBA" id="ARBA00022695"/>
    </source>
</evidence>
<sequence>MNAPINPPDRETDILLDNADATRESRIALLRSCHVYDAETGASRLASICENESQREALQPCLGTLVYAISESANPDHSLLNFERFVQRYDDRLKLFHFLAENPRAVEILVKLFVGSQFLTEILLRNPNYLEVLTNHKRLAEFKSRDEFYDEALRLSADAADFKAQMQAVRQYQHWELLRIGACDSFGLMDFKSITLQLSLLADALVQACLKFAAQKEGVDPEGFSVLAFGKLGGEELNYSSDIDLVFIADKDASRYWPLGQSLIEAITKATADGFLYRVDMRLRPWGRSGALVASSDAYYDYLVKHGMLWEKQALLKARPIAGDLQSGRAFLKRIEPIIFQIDPEEARNNVKQMKSAIERDLKKQGRNWGEVKGGRGSIRDVEFTVQYLQLAYGQQLPTVRSINTLDGLVRLVDHDLIFADEYRQLSSAYVFLRTIEHALQLTHYKQIHHLPREARELAYLARKLDFPNAGTFVTYYERHGAAVRRIFEKYVEQPPGAMPAEGPPLRPLMELIAEAQPSYATTFNEEEIQRHTRLLDELGKDDLVNVTTVPQEDGTFQVTIVGRDVPGQFSVTCGLLFAYGYDIQRGHVFTGLFPTENMRTTQIRERHGRKTGRGRFITVLEVQPPETGDQEEIWNAYLTDFISISGRLHRDNLRDAQGLLAKRIGQALQTRPIDTTQLLPLELTIDNGIDENSTLMDISGEDVPGFLYELTTGLALCGMQIERVIVDSTENRVADRLYVTDENGEKLTDEAKLQILRAAVVLIKHFAHMLPGAPNPESALLHFREFLEQLFEQPDWATQLSSLEQPKVLDALARLLGVSDFLWEEFLRLQYSNLFPVVTDIESLSVAKDYGRLDTELSERIELAETRDEQVQALNAFKDREMVRTDMRHILGYEETFGQFSQELTNIAEVVIKHAIQLCWADLEAKYGQPQTADGKPCEFCVAALGKCGGYELGFASDIELMFIYDQKGSTSGPEATANNEFFHRLVEGMKNMIRTKRDGIFEIDLRLRPYGKAGSLAVSLQAFENYFAPEGPAWPYERQALVKLRPIVGPEGFCERVVELRNRLVYTGEPFDAASMRAIREKQIRQLVTPDTINAKLSLGGLVDCEYLIQGLQITYGGRFPELRTPNTREALRQLEKLQVLTHEDRIRLRDSYRFLRRLIDALRMVRGDARELTVPKYDTEEFEYLARRLGYQGKNHLLSQELEEVMQTVIEMGRFLDGAEEDTPPDKSPPDRNS</sequence>
<evidence type="ECO:0000256" key="5">
    <source>
        <dbReference type="ARBA" id="ARBA00022842"/>
    </source>
</evidence>
<keyword evidence="1 10" id="KW-0808">Transferase</keyword>
<dbReference type="InterPro" id="IPR005190">
    <property type="entry name" value="GlnE_rpt_dom"/>
</dbReference>
<dbReference type="InterPro" id="IPR043519">
    <property type="entry name" value="NT_sf"/>
</dbReference>
<dbReference type="GO" id="GO:0000820">
    <property type="term" value="P:regulation of glutamine family amino acid metabolic process"/>
    <property type="evidence" value="ECO:0007669"/>
    <property type="project" value="TreeGrafter"/>
</dbReference>
<dbReference type="PANTHER" id="PTHR30621">
    <property type="entry name" value="GLUTAMINE SYNTHETASE ADENYLYLTRANSFERASE"/>
    <property type="match status" value="1"/>
</dbReference>
<evidence type="ECO:0000256" key="3">
    <source>
        <dbReference type="ARBA" id="ARBA00022741"/>
    </source>
</evidence>
<dbReference type="RefSeq" id="WP_013630309.1">
    <property type="nucleotide sequence ID" value="NC_015174.1"/>
</dbReference>
<dbReference type="EC" id="2.7.7.42" evidence="10"/>
<evidence type="ECO:0000256" key="4">
    <source>
        <dbReference type="ARBA" id="ARBA00022840"/>
    </source>
</evidence>
<feature type="domain" description="Glutamate-ammonia ligase adenylyltransferase repeated" evidence="8">
    <location>
        <begin position="812"/>
        <end position="1053"/>
    </location>
</feature>
<keyword evidence="11" id="KW-1185">Reference proteome</keyword>
<evidence type="ECO:0000259" key="8">
    <source>
        <dbReference type="Pfam" id="PF03710"/>
    </source>
</evidence>
<feature type="domain" description="PII-uridylyltransferase/Glutamine-synthetase adenylyltransferase" evidence="9">
    <location>
        <begin position="354"/>
        <end position="490"/>
    </location>
</feature>
<dbReference type="eggNOG" id="COG1391">
    <property type="taxonomic scope" value="Bacteria"/>
</dbReference>
<keyword evidence="4" id="KW-0067">ATP-binding</keyword>
<feature type="domain" description="PII-uridylyltransferase/Glutamine-synthetase adenylyltransferase" evidence="9">
    <location>
        <begin position="1094"/>
        <end position="1212"/>
    </location>
</feature>
<dbReference type="Pfam" id="PF03710">
    <property type="entry name" value="GlnE"/>
    <property type="match status" value="2"/>
</dbReference>
<dbReference type="GO" id="GO:0008882">
    <property type="term" value="F:[glutamate-ammonia-ligase] adenylyltransferase activity"/>
    <property type="evidence" value="ECO:0007669"/>
    <property type="project" value="UniProtKB-EC"/>
</dbReference>
<keyword evidence="3" id="KW-0547">Nucleotide-binding</keyword>
<proteinExistence type="predicted"/>
<dbReference type="Pfam" id="PF08335">
    <property type="entry name" value="GlnD_UR_UTase"/>
    <property type="match status" value="2"/>
</dbReference>
<dbReference type="EMBL" id="CP002546">
    <property type="protein sequence ID" value="ADY61592.1"/>
    <property type="molecule type" value="Genomic_DNA"/>
</dbReference>
<evidence type="ECO:0000256" key="1">
    <source>
        <dbReference type="ARBA" id="ARBA00022679"/>
    </source>
</evidence>
<dbReference type="KEGG" id="pbs:Plabr_4015"/>
<protein>
    <submittedName>
        <fullName evidence="10">(Glutamate--ammonia-ligase) adenylyltransferase</fullName>
        <ecNumber evidence="10">2.7.7.42</ecNumber>
    </submittedName>
</protein>
<evidence type="ECO:0000313" key="10">
    <source>
        <dbReference type="EMBL" id="ADY61592.1"/>
    </source>
</evidence>
<organism evidence="10 11">
    <name type="scientific">Rubinisphaera brasiliensis (strain ATCC 49424 / DSM 5305 / JCM 21570 / IAM 15109 / NBRC 103401 / IFAM 1448)</name>
    <name type="common">Planctomyces brasiliensis</name>
    <dbReference type="NCBI Taxonomy" id="756272"/>
    <lineage>
        <taxon>Bacteria</taxon>
        <taxon>Pseudomonadati</taxon>
        <taxon>Planctomycetota</taxon>
        <taxon>Planctomycetia</taxon>
        <taxon>Planctomycetales</taxon>
        <taxon>Planctomycetaceae</taxon>
        <taxon>Rubinisphaera</taxon>
    </lineage>
</organism>
<gene>
    <name evidence="10" type="ordered locus">Plabr_4015</name>
</gene>
<dbReference type="Proteomes" id="UP000006860">
    <property type="component" value="Chromosome"/>
</dbReference>
<dbReference type="HOGENOM" id="CLU_006233_1_1_0"/>
<dbReference type="PANTHER" id="PTHR30621:SF0">
    <property type="entry name" value="BIFUNCTIONAL GLUTAMINE SYNTHETASE ADENYLYLTRANSFERASE_ADENYLYL-REMOVING ENZYME"/>
    <property type="match status" value="1"/>
</dbReference>
<dbReference type="GO" id="GO:0005829">
    <property type="term" value="C:cytosol"/>
    <property type="evidence" value="ECO:0007669"/>
    <property type="project" value="TreeGrafter"/>
</dbReference>
<reference evidence="11" key="1">
    <citation type="submission" date="2011-02" db="EMBL/GenBank/DDBJ databases">
        <title>The complete genome of Planctomyces brasiliensis DSM 5305.</title>
        <authorList>
            <person name="Lucas S."/>
            <person name="Copeland A."/>
            <person name="Lapidus A."/>
            <person name="Bruce D."/>
            <person name="Goodwin L."/>
            <person name="Pitluck S."/>
            <person name="Kyrpides N."/>
            <person name="Mavromatis K."/>
            <person name="Pagani I."/>
            <person name="Ivanova N."/>
            <person name="Ovchinnikova G."/>
            <person name="Lu M."/>
            <person name="Detter J.C."/>
            <person name="Han C."/>
            <person name="Land M."/>
            <person name="Hauser L."/>
            <person name="Markowitz V."/>
            <person name="Cheng J.-F."/>
            <person name="Hugenholtz P."/>
            <person name="Woyke T."/>
            <person name="Wu D."/>
            <person name="Tindall B."/>
            <person name="Pomrenke H.G."/>
            <person name="Brambilla E."/>
            <person name="Klenk H.-P."/>
            <person name="Eisen J.A."/>
        </authorList>
    </citation>
    <scope>NUCLEOTIDE SEQUENCE [LARGE SCALE GENOMIC DNA]</scope>
    <source>
        <strain evidence="11">ATCC 49424 / DSM 5305 / JCM 21570 / NBRC 103401 / IFAM 1448</strain>
    </source>
</reference>
<dbReference type="InterPro" id="IPR013546">
    <property type="entry name" value="PII_UdlTrfase/GS_AdlTrfase"/>
</dbReference>
<evidence type="ECO:0000256" key="6">
    <source>
        <dbReference type="ARBA" id="ARBA00023268"/>
    </source>
</evidence>
<dbReference type="InterPro" id="IPR023057">
    <property type="entry name" value="GlnE"/>
</dbReference>
<keyword evidence="6" id="KW-0511">Multifunctional enzyme</keyword>
<evidence type="ECO:0000313" key="11">
    <source>
        <dbReference type="Proteomes" id="UP000006860"/>
    </source>
</evidence>
<name>F0SGI7_RUBBR</name>
<dbReference type="AlphaFoldDB" id="F0SGI7"/>
<feature type="domain" description="Glutamate-ammonia ligase adenylyltransferase repeated" evidence="8">
    <location>
        <begin position="108"/>
        <end position="333"/>
    </location>
</feature>
<dbReference type="STRING" id="756272.Plabr_4015"/>
<dbReference type="SUPFAM" id="SSF81593">
    <property type="entry name" value="Nucleotidyltransferase substrate binding subunit/domain"/>
    <property type="match status" value="2"/>
</dbReference>
<keyword evidence="2 10" id="KW-0548">Nucleotidyltransferase</keyword>
<dbReference type="SUPFAM" id="SSF81301">
    <property type="entry name" value="Nucleotidyltransferase"/>
    <property type="match status" value="2"/>
</dbReference>
<dbReference type="CDD" id="cd05401">
    <property type="entry name" value="NT_GlnE_GlnD_like"/>
    <property type="match status" value="2"/>
</dbReference>
<evidence type="ECO:0000259" key="9">
    <source>
        <dbReference type="Pfam" id="PF08335"/>
    </source>
</evidence>